<feature type="transmembrane region" description="Helical" evidence="7">
    <location>
        <begin position="352"/>
        <end position="375"/>
    </location>
</feature>
<gene>
    <name evidence="9" type="ORF">ABC228_13305</name>
</gene>
<feature type="transmembrane region" description="Helical" evidence="7">
    <location>
        <begin position="387"/>
        <end position="405"/>
    </location>
</feature>
<evidence type="ECO:0000313" key="9">
    <source>
        <dbReference type="EMBL" id="MEN2768154.1"/>
    </source>
</evidence>
<sequence length="441" mass="48042">MSQSNKEEKNMKWWQLSLFGVGCTIGTGFFLGSSVGIQQGGPSLVIAIILAGVTTYIVFDALARLTANHPEKGAFRAYAKMAYGHWAGFSVGWIYWFSEILIMGSQLTALSIFSRFWFPTMPLWLLALGYAVLGLFVLLVGAKKLSSIENIFAVMKLAAIIMFIVIAAAFVFGLVKGVNQLHTPTSIKEFFPTGFLGFWSCLIFAFYAFGGIEVMGLMAVQLREPKEAPKSGKVMILSLVTIYTLALALALLLEPWDGFNTDKSPFITALKDFDLGFVPHLFNGALIIAGFSTMVASFYGVTTILVSLAQDGDAPAVFAKEGRLAVPIPSLVLLIAGIAGSIIMSLLLPEKIYTYITTGAGLMLLYNWLFIILSAKKLQEVNVKEQIKYYSGIALLIAGISGTLLDKTNRPGFFISVGIVGIIGIFVFFLKKRWSQDTQAS</sequence>
<dbReference type="Gene3D" id="1.20.1740.10">
    <property type="entry name" value="Amino acid/polyamine transporter I"/>
    <property type="match status" value="1"/>
</dbReference>
<dbReference type="RefSeq" id="WP_345825635.1">
    <property type="nucleotide sequence ID" value="NZ_JBDIML010000004.1"/>
</dbReference>
<feature type="domain" description="Amino acid permease/ SLC12A" evidence="8">
    <location>
        <begin position="17"/>
        <end position="381"/>
    </location>
</feature>
<feature type="transmembrane region" description="Helical" evidence="7">
    <location>
        <begin position="12"/>
        <end position="32"/>
    </location>
</feature>
<protein>
    <submittedName>
        <fullName evidence="9">Amino acid permease</fullName>
    </submittedName>
</protein>
<dbReference type="Proteomes" id="UP001444625">
    <property type="component" value="Unassembled WGS sequence"/>
</dbReference>
<keyword evidence="10" id="KW-1185">Reference proteome</keyword>
<dbReference type="Pfam" id="PF00324">
    <property type="entry name" value="AA_permease"/>
    <property type="match status" value="1"/>
</dbReference>
<dbReference type="PANTHER" id="PTHR43495">
    <property type="entry name" value="GABA PERMEASE"/>
    <property type="match status" value="1"/>
</dbReference>
<evidence type="ECO:0000313" key="10">
    <source>
        <dbReference type="Proteomes" id="UP001444625"/>
    </source>
</evidence>
<evidence type="ECO:0000256" key="7">
    <source>
        <dbReference type="SAM" id="Phobius"/>
    </source>
</evidence>
<evidence type="ECO:0000256" key="3">
    <source>
        <dbReference type="ARBA" id="ARBA00022692"/>
    </source>
</evidence>
<feature type="transmembrane region" description="Helical" evidence="7">
    <location>
        <begin position="83"/>
        <end position="103"/>
    </location>
</feature>
<keyword evidence="5 7" id="KW-1133">Transmembrane helix</keyword>
<feature type="transmembrane region" description="Helical" evidence="7">
    <location>
        <begin position="281"/>
        <end position="306"/>
    </location>
</feature>
<reference evidence="9 10" key="1">
    <citation type="submission" date="2024-05" db="EMBL/GenBank/DDBJ databases">
        <authorList>
            <person name="Haq I."/>
            <person name="Ullah Z."/>
            <person name="Ahmad R."/>
            <person name="Li M."/>
            <person name="Tong Y."/>
        </authorList>
    </citation>
    <scope>NUCLEOTIDE SEQUENCE [LARGE SCALE GENOMIC DNA]</scope>
    <source>
        <strain evidence="9 10">16A2E</strain>
    </source>
</reference>
<organism evidence="9 10">
    <name type="scientific">Ornithinibacillus xuwenensis</name>
    <dbReference type="NCBI Taxonomy" id="3144668"/>
    <lineage>
        <taxon>Bacteria</taxon>
        <taxon>Bacillati</taxon>
        <taxon>Bacillota</taxon>
        <taxon>Bacilli</taxon>
        <taxon>Bacillales</taxon>
        <taxon>Bacillaceae</taxon>
        <taxon>Ornithinibacillus</taxon>
    </lineage>
</organism>
<evidence type="ECO:0000256" key="2">
    <source>
        <dbReference type="ARBA" id="ARBA00022448"/>
    </source>
</evidence>
<feature type="transmembrane region" description="Helical" evidence="7">
    <location>
        <begin position="44"/>
        <end position="63"/>
    </location>
</feature>
<feature type="transmembrane region" description="Helical" evidence="7">
    <location>
        <begin position="123"/>
        <end position="142"/>
    </location>
</feature>
<dbReference type="PIRSF" id="PIRSF006060">
    <property type="entry name" value="AA_transporter"/>
    <property type="match status" value="1"/>
</dbReference>
<evidence type="ECO:0000256" key="4">
    <source>
        <dbReference type="ARBA" id="ARBA00022970"/>
    </source>
</evidence>
<keyword evidence="6 7" id="KW-0472">Membrane</keyword>
<accession>A0ABU9XLY9</accession>
<feature type="transmembrane region" description="Helical" evidence="7">
    <location>
        <begin position="195"/>
        <end position="222"/>
    </location>
</feature>
<evidence type="ECO:0000256" key="1">
    <source>
        <dbReference type="ARBA" id="ARBA00004651"/>
    </source>
</evidence>
<keyword evidence="2" id="KW-0813">Transport</keyword>
<feature type="transmembrane region" description="Helical" evidence="7">
    <location>
        <begin position="326"/>
        <end position="346"/>
    </location>
</feature>
<dbReference type="PANTHER" id="PTHR43495:SF5">
    <property type="entry name" value="GAMMA-AMINOBUTYRIC ACID PERMEASE"/>
    <property type="match status" value="1"/>
</dbReference>
<feature type="transmembrane region" description="Helical" evidence="7">
    <location>
        <begin position="154"/>
        <end position="175"/>
    </location>
</feature>
<evidence type="ECO:0000256" key="5">
    <source>
        <dbReference type="ARBA" id="ARBA00022989"/>
    </source>
</evidence>
<feature type="transmembrane region" description="Helical" evidence="7">
    <location>
        <begin position="234"/>
        <end position="253"/>
    </location>
</feature>
<comment type="caution">
    <text evidence="9">The sequence shown here is derived from an EMBL/GenBank/DDBJ whole genome shotgun (WGS) entry which is preliminary data.</text>
</comment>
<keyword evidence="4" id="KW-0029">Amino-acid transport</keyword>
<dbReference type="InterPro" id="IPR004841">
    <property type="entry name" value="AA-permease/SLC12A_dom"/>
</dbReference>
<evidence type="ECO:0000259" key="8">
    <source>
        <dbReference type="Pfam" id="PF00324"/>
    </source>
</evidence>
<name>A0ABU9XLY9_9BACI</name>
<dbReference type="EMBL" id="JBDIML010000004">
    <property type="protein sequence ID" value="MEN2768154.1"/>
    <property type="molecule type" value="Genomic_DNA"/>
</dbReference>
<dbReference type="PROSITE" id="PS51257">
    <property type="entry name" value="PROKAR_LIPOPROTEIN"/>
    <property type="match status" value="1"/>
</dbReference>
<keyword evidence="3 7" id="KW-0812">Transmembrane</keyword>
<evidence type="ECO:0000256" key="6">
    <source>
        <dbReference type="ARBA" id="ARBA00023136"/>
    </source>
</evidence>
<proteinExistence type="predicted"/>
<comment type="subcellular location">
    <subcellularLocation>
        <location evidence="1">Cell membrane</location>
        <topology evidence="1">Multi-pass membrane protein</topology>
    </subcellularLocation>
</comment>
<feature type="transmembrane region" description="Helical" evidence="7">
    <location>
        <begin position="411"/>
        <end position="430"/>
    </location>
</feature>